<evidence type="ECO:0000313" key="3">
    <source>
        <dbReference type="EMBL" id="KAI1510143.1"/>
    </source>
</evidence>
<dbReference type="GO" id="GO:0008270">
    <property type="term" value="F:zinc ion binding"/>
    <property type="evidence" value="ECO:0007669"/>
    <property type="project" value="InterPro"/>
</dbReference>
<keyword evidence="4" id="KW-1185">Reference proteome</keyword>
<dbReference type="Proteomes" id="UP000249757">
    <property type="component" value="Unassembled WGS sequence"/>
</dbReference>
<dbReference type="OrthoDB" id="201656at2759"/>
<dbReference type="SUPFAM" id="SSF51735">
    <property type="entry name" value="NAD(P)-binding Rossmann-fold domains"/>
    <property type="match status" value="1"/>
</dbReference>
<dbReference type="SMART" id="SM00829">
    <property type="entry name" value="PKS_ER"/>
    <property type="match status" value="1"/>
</dbReference>
<dbReference type="PANTHER" id="PTHR11695">
    <property type="entry name" value="ALCOHOL DEHYDROGENASE RELATED"/>
    <property type="match status" value="1"/>
</dbReference>
<sequence length="355" mass="37863">MSQTHTTTAPTTTLPETMQAWQFTSITTTLSQALELNSSAPLPTAPLNPGEYLIQVHYASLNPVDYKLPELPLIPRLILPSPCTPGLDFSGRIVAASPTSTIPIGTMVFGKLEPKHRFGSLGAYIIGSKEGTVPLPSGVSAEAGATLGVCGLVTYQCLQRNVKAGDHVLVNGGSGGTGTFAVQIAKALGCVVTTTCSGANAQLCRDLGADHVIDYRTESVVDVLAASGRKYNFVLDNVGATAELYWQAPQFTAPDAKYVQIGSQVSVAFLYDLAWRFLVPSWLGGGQRAFAFGKTATNYEDFVALGKMVAAGRVRPVMQEVVEFDGVRGAYEMLRAGRCRGKIVVRVLDEKDEQE</sequence>
<dbReference type="InterPro" id="IPR013154">
    <property type="entry name" value="ADH-like_N"/>
</dbReference>
<dbReference type="InterPro" id="IPR011032">
    <property type="entry name" value="GroES-like_sf"/>
</dbReference>
<dbReference type="InterPro" id="IPR050700">
    <property type="entry name" value="YIM1/Zinc_Alcohol_DH_Fams"/>
</dbReference>
<dbReference type="SUPFAM" id="SSF50129">
    <property type="entry name" value="GroES-like"/>
    <property type="match status" value="1"/>
</dbReference>
<dbReference type="Pfam" id="PF13602">
    <property type="entry name" value="ADH_zinc_N_2"/>
    <property type="match status" value="1"/>
</dbReference>
<feature type="domain" description="Enoyl reductase (ER)" evidence="2">
    <location>
        <begin position="29"/>
        <end position="345"/>
    </location>
</feature>
<name>A0A2W1D7H3_9PLEO</name>
<dbReference type="EMBL" id="NRDI02000018">
    <property type="protein sequence ID" value="KAI1510143.1"/>
    <property type="molecule type" value="Genomic_DNA"/>
</dbReference>
<gene>
    <name evidence="3" type="ORF">Ptr86124_011181</name>
</gene>
<dbReference type="PANTHER" id="PTHR11695:SF294">
    <property type="entry name" value="RETICULON-4-INTERACTING PROTEIN 1, MITOCHONDRIAL"/>
    <property type="match status" value="1"/>
</dbReference>
<protein>
    <submittedName>
        <fullName evidence="3">NAD-binding protein</fullName>
    </submittedName>
</protein>
<evidence type="ECO:0000259" key="2">
    <source>
        <dbReference type="SMART" id="SM00829"/>
    </source>
</evidence>
<dbReference type="InterPro" id="IPR036291">
    <property type="entry name" value="NAD(P)-bd_dom_sf"/>
</dbReference>
<evidence type="ECO:0000256" key="1">
    <source>
        <dbReference type="ARBA" id="ARBA00023002"/>
    </source>
</evidence>
<dbReference type="GO" id="GO:0016491">
    <property type="term" value="F:oxidoreductase activity"/>
    <property type="evidence" value="ECO:0007669"/>
    <property type="project" value="UniProtKB-KW"/>
</dbReference>
<evidence type="ECO:0000313" key="4">
    <source>
        <dbReference type="Proteomes" id="UP000249757"/>
    </source>
</evidence>
<dbReference type="CDD" id="cd08267">
    <property type="entry name" value="MDR1"/>
    <property type="match status" value="1"/>
</dbReference>
<dbReference type="InterPro" id="IPR020843">
    <property type="entry name" value="ER"/>
</dbReference>
<proteinExistence type="predicted"/>
<dbReference type="OMA" id="LVTYQCL"/>
<dbReference type="AlphaFoldDB" id="A0A2W1D7H3"/>
<organism evidence="3 4">
    <name type="scientific">Pyrenophora tritici-repentis</name>
    <dbReference type="NCBI Taxonomy" id="45151"/>
    <lineage>
        <taxon>Eukaryota</taxon>
        <taxon>Fungi</taxon>
        <taxon>Dikarya</taxon>
        <taxon>Ascomycota</taxon>
        <taxon>Pezizomycotina</taxon>
        <taxon>Dothideomycetes</taxon>
        <taxon>Pleosporomycetidae</taxon>
        <taxon>Pleosporales</taxon>
        <taxon>Pleosporineae</taxon>
        <taxon>Pleosporaceae</taxon>
        <taxon>Pyrenophora</taxon>
    </lineage>
</organism>
<reference evidence="4" key="1">
    <citation type="journal article" date="2022" name="Microb. Genom.">
        <title>A global pangenome for the wheat fungal pathogen Pyrenophora tritici-repentis and prediction of effector protein structural homology.</title>
        <authorList>
            <person name="Moolhuijzen P.M."/>
            <person name="See P.T."/>
            <person name="Shi G."/>
            <person name="Powell H.R."/>
            <person name="Cockram J."/>
            <person name="Jorgensen L.N."/>
            <person name="Benslimane H."/>
            <person name="Strelkov S.E."/>
            <person name="Turner J."/>
            <person name="Liu Z."/>
            <person name="Moffat C.S."/>
        </authorList>
    </citation>
    <scope>NUCLEOTIDE SEQUENCE [LARGE SCALE GENOMIC DNA]</scope>
</reference>
<dbReference type="Pfam" id="PF08240">
    <property type="entry name" value="ADH_N"/>
    <property type="match status" value="1"/>
</dbReference>
<comment type="caution">
    <text evidence="3">The sequence shown here is derived from an EMBL/GenBank/DDBJ whole genome shotgun (WGS) entry which is preliminary data.</text>
</comment>
<dbReference type="GO" id="GO:0005739">
    <property type="term" value="C:mitochondrion"/>
    <property type="evidence" value="ECO:0007669"/>
    <property type="project" value="TreeGrafter"/>
</dbReference>
<accession>A0A2W1D7H3</accession>
<keyword evidence="1" id="KW-0560">Oxidoreductase</keyword>
<dbReference type="Gene3D" id="3.40.50.720">
    <property type="entry name" value="NAD(P)-binding Rossmann-like Domain"/>
    <property type="match status" value="1"/>
</dbReference>
<dbReference type="PROSITE" id="PS01162">
    <property type="entry name" value="QOR_ZETA_CRYSTAL"/>
    <property type="match status" value="1"/>
</dbReference>
<dbReference type="InterPro" id="IPR002364">
    <property type="entry name" value="Quin_OxRdtase/zeta-crystal_CS"/>
</dbReference>
<dbReference type="Gene3D" id="3.90.180.10">
    <property type="entry name" value="Medium-chain alcohol dehydrogenases, catalytic domain"/>
    <property type="match status" value="1"/>
</dbReference>